<sequence>EVEFRSIFHAPSPKFKILAIRKVLANGKSYKHGFMKKRDGHKVCTKSRAKSSFDQFFMHRLKFKIMVIPNVLAMSQKFKILSIPNVLAHGKSYKHVFMTKRDGHNVCTKSRAKSRFDRFFVQHLRKSKYRPFPTY</sequence>
<accession>A0A426XNV3</accession>
<gene>
    <name evidence="1" type="ORF">B296_00053710</name>
</gene>
<name>A0A426XNV3_ENSVE</name>
<dbReference type="EMBL" id="AMZH03018856">
    <property type="protein sequence ID" value="RRT41095.1"/>
    <property type="molecule type" value="Genomic_DNA"/>
</dbReference>
<evidence type="ECO:0000313" key="2">
    <source>
        <dbReference type="Proteomes" id="UP000287651"/>
    </source>
</evidence>
<dbReference type="Proteomes" id="UP000287651">
    <property type="component" value="Unassembled WGS sequence"/>
</dbReference>
<feature type="non-terminal residue" evidence="1">
    <location>
        <position position="1"/>
    </location>
</feature>
<evidence type="ECO:0000313" key="1">
    <source>
        <dbReference type="EMBL" id="RRT41095.1"/>
    </source>
</evidence>
<protein>
    <submittedName>
        <fullName evidence="1">Uncharacterized protein</fullName>
    </submittedName>
</protein>
<comment type="caution">
    <text evidence="1">The sequence shown here is derived from an EMBL/GenBank/DDBJ whole genome shotgun (WGS) entry which is preliminary data.</text>
</comment>
<reference evidence="1 2" key="1">
    <citation type="journal article" date="2014" name="Agronomy (Basel)">
        <title>A Draft Genome Sequence for Ensete ventricosum, the Drought-Tolerant Tree Against Hunger.</title>
        <authorList>
            <person name="Harrison J."/>
            <person name="Moore K.A."/>
            <person name="Paszkiewicz K."/>
            <person name="Jones T."/>
            <person name="Grant M."/>
            <person name="Ambacheew D."/>
            <person name="Muzemil S."/>
            <person name="Studholme D.J."/>
        </authorList>
    </citation>
    <scope>NUCLEOTIDE SEQUENCE [LARGE SCALE GENOMIC DNA]</scope>
</reference>
<organism evidence="1 2">
    <name type="scientific">Ensete ventricosum</name>
    <name type="common">Abyssinian banana</name>
    <name type="synonym">Musa ensete</name>
    <dbReference type="NCBI Taxonomy" id="4639"/>
    <lineage>
        <taxon>Eukaryota</taxon>
        <taxon>Viridiplantae</taxon>
        <taxon>Streptophyta</taxon>
        <taxon>Embryophyta</taxon>
        <taxon>Tracheophyta</taxon>
        <taxon>Spermatophyta</taxon>
        <taxon>Magnoliopsida</taxon>
        <taxon>Liliopsida</taxon>
        <taxon>Zingiberales</taxon>
        <taxon>Musaceae</taxon>
        <taxon>Ensete</taxon>
    </lineage>
</organism>
<dbReference type="AlphaFoldDB" id="A0A426XNV3"/>
<proteinExistence type="predicted"/>